<feature type="binding site" evidence="8">
    <location>
        <position position="247"/>
    </location>
    <ligand>
        <name>Zn(2+)</name>
        <dbReference type="ChEBI" id="CHEBI:29105"/>
        <label>1</label>
    </ligand>
</feature>
<comment type="similarity">
    <text evidence="2 10">Belongs to the ING family.</text>
</comment>
<dbReference type="PANTHER" id="PTHR10333:SF89">
    <property type="entry name" value="INHIBITOR OF GROWTH PROTEIN"/>
    <property type="match status" value="1"/>
</dbReference>
<evidence type="ECO:0000256" key="9">
    <source>
        <dbReference type="PROSITE-ProRule" id="PRU00146"/>
    </source>
</evidence>
<proteinExistence type="inferred from homology"/>
<dbReference type="PANTHER" id="PTHR10333">
    <property type="entry name" value="INHIBITOR OF GROWTH PROTEIN"/>
    <property type="match status" value="1"/>
</dbReference>
<dbReference type="InterPro" id="IPR001965">
    <property type="entry name" value="Znf_PHD"/>
</dbReference>
<dbReference type="Gene3D" id="3.30.40.10">
    <property type="entry name" value="Zinc/RING finger domain, C3HC4 (zinc finger)"/>
    <property type="match status" value="1"/>
</dbReference>
<dbReference type="Proteomes" id="UP001634394">
    <property type="component" value="Unassembled WGS sequence"/>
</dbReference>
<evidence type="ECO:0000256" key="1">
    <source>
        <dbReference type="ARBA" id="ARBA00004123"/>
    </source>
</evidence>
<keyword evidence="10" id="KW-0156">Chromatin regulator</keyword>
<dbReference type="InterPro" id="IPR011011">
    <property type="entry name" value="Znf_FYVE_PHD"/>
</dbReference>
<feature type="compositionally biased region" description="Low complexity" evidence="11">
    <location>
        <begin position="133"/>
        <end position="155"/>
    </location>
</feature>
<dbReference type="InterPro" id="IPR013083">
    <property type="entry name" value="Znf_RING/FYVE/PHD"/>
</dbReference>
<dbReference type="SMART" id="SM01408">
    <property type="entry name" value="ING"/>
    <property type="match status" value="1"/>
</dbReference>
<protein>
    <recommendedName>
        <fullName evidence="10">Inhibitor of growth protein</fullName>
    </recommendedName>
</protein>
<evidence type="ECO:0000259" key="12">
    <source>
        <dbReference type="PROSITE" id="PS50016"/>
    </source>
</evidence>
<evidence type="ECO:0000256" key="10">
    <source>
        <dbReference type="RuleBase" id="RU361213"/>
    </source>
</evidence>
<dbReference type="InterPro" id="IPR028643">
    <property type="entry name" value="ING1_PHD_Znf"/>
</dbReference>
<feature type="binding site" evidence="8">
    <location>
        <position position="250"/>
    </location>
    <ligand>
        <name>Zn(2+)</name>
        <dbReference type="ChEBI" id="CHEBI:29105"/>
        <label>1</label>
    </ligand>
</feature>
<dbReference type="PROSITE" id="PS01359">
    <property type="entry name" value="ZF_PHD_1"/>
    <property type="match status" value="1"/>
</dbReference>
<dbReference type="SMART" id="SM00249">
    <property type="entry name" value="PHD"/>
    <property type="match status" value="1"/>
</dbReference>
<dbReference type="InterPro" id="IPR019786">
    <property type="entry name" value="Zinc_finger_PHD-type_CS"/>
</dbReference>
<sequence>MMSVLNHAAVEALCSATYLENYLETMENLPDDLQRVITQLRELDIQCRDVLQDVDQHCELYQRDEDGPQKRKSSLAIQRALIKTQEIGDEKLHLLSIILDFIESRTRQLEQDRENLDPTATKEPEREDPPTPVITATTLSTTPITPVSTSSGTKTVKQEEKTEKVVHHQRRQRRQKHNDSTSKDDEKEEKDKAPKKKKKRKAKKEKDESSVEPPIDPDEPTYCICEQVSYGEMIGCDNDACAIEWFHFNCVGLATKPKGRWYCPNCRGESSKVMRKI</sequence>
<feature type="region of interest" description="Disordered" evidence="11">
    <location>
        <begin position="110"/>
        <end position="217"/>
    </location>
</feature>
<organism evidence="13 14">
    <name type="scientific">Sinanodonta woodiana</name>
    <name type="common">Chinese pond mussel</name>
    <name type="synonym">Anodonta woodiana</name>
    <dbReference type="NCBI Taxonomy" id="1069815"/>
    <lineage>
        <taxon>Eukaryota</taxon>
        <taxon>Metazoa</taxon>
        <taxon>Spiralia</taxon>
        <taxon>Lophotrochozoa</taxon>
        <taxon>Mollusca</taxon>
        <taxon>Bivalvia</taxon>
        <taxon>Autobranchia</taxon>
        <taxon>Heteroconchia</taxon>
        <taxon>Palaeoheterodonta</taxon>
        <taxon>Unionida</taxon>
        <taxon>Unionoidea</taxon>
        <taxon>Unionidae</taxon>
        <taxon>Unioninae</taxon>
        <taxon>Sinanodonta</taxon>
    </lineage>
</organism>
<dbReference type="CDD" id="cd16857">
    <property type="entry name" value="ING_ING1_2"/>
    <property type="match status" value="1"/>
</dbReference>
<feature type="compositionally biased region" description="Basic and acidic residues" evidence="11">
    <location>
        <begin position="110"/>
        <end position="129"/>
    </location>
</feature>
<dbReference type="SUPFAM" id="SSF57903">
    <property type="entry name" value="FYVE/PHD zinc finger"/>
    <property type="match status" value="1"/>
</dbReference>
<feature type="binding site" evidence="8">
    <location>
        <position position="223"/>
    </location>
    <ligand>
        <name>Zn(2+)</name>
        <dbReference type="ChEBI" id="CHEBI:29105"/>
        <label>1</label>
    </ligand>
</feature>
<comment type="domain">
    <text evidence="10">The PHD-type zinc finger mediates the binding to H3K4me3.</text>
</comment>
<feature type="site" description="Histone H3K4me3 binding" evidence="7">
    <location>
        <position position="233"/>
    </location>
</feature>
<dbReference type="GO" id="GO:0008270">
    <property type="term" value="F:zinc ion binding"/>
    <property type="evidence" value="ECO:0007669"/>
    <property type="project" value="UniProtKB-KW"/>
</dbReference>
<dbReference type="CDD" id="cd15584">
    <property type="entry name" value="PHD_ING1_2"/>
    <property type="match status" value="1"/>
</dbReference>
<keyword evidence="5 8" id="KW-0862">Zinc</keyword>
<evidence type="ECO:0000313" key="13">
    <source>
        <dbReference type="EMBL" id="KAL3880450.1"/>
    </source>
</evidence>
<feature type="binding site" evidence="8">
    <location>
        <position position="241"/>
    </location>
    <ligand>
        <name>Zn(2+)</name>
        <dbReference type="ChEBI" id="CHEBI:29105"/>
        <label>2</label>
    </ligand>
</feature>
<evidence type="ECO:0000256" key="6">
    <source>
        <dbReference type="ARBA" id="ARBA00023242"/>
    </source>
</evidence>
<evidence type="ECO:0000256" key="4">
    <source>
        <dbReference type="ARBA" id="ARBA00022771"/>
    </source>
</evidence>
<feature type="compositionally biased region" description="Basic and acidic residues" evidence="11">
    <location>
        <begin position="156"/>
        <end position="166"/>
    </location>
</feature>
<evidence type="ECO:0000313" key="14">
    <source>
        <dbReference type="Proteomes" id="UP001634394"/>
    </source>
</evidence>
<dbReference type="InterPro" id="IPR028651">
    <property type="entry name" value="ING_fam"/>
</dbReference>
<name>A0ABD3X6E5_SINWO</name>
<comment type="subunit">
    <text evidence="10">Component of an histone acetyltransferase complex. Interacts with H3K4me3 and to a lesser extent with H3K4me2.</text>
</comment>
<feature type="site" description="Histone H3K4me3 binding" evidence="7">
    <location>
        <position position="237"/>
    </location>
</feature>
<feature type="binding site" evidence="8">
    <location>
        <position position="225"/>
    </location>
    <ligand>
        <name>Zn(2+)</name>
        <dbReference type="ChEBI" id="CHEBI:29105"/>
        <label>1</label>
    </ligand>
</feature>
<evidence type="ECO:0000256" key="8">
    <source>
        <dbReference type="PIRSR" id="PIRSR628651-51"/>
    </source>
</evidence>
<dbReference type="InterPro" id="IPR024610">
    <property type="entry name" value="ING_N_histone-binding"/>
</dbReference>
<feature type="domain" description="PHD-type" evidence="12">
    <location>
        <begin position="220"/>
        <end position="269"/>
    </location>
</feature>
<evidence type="ECO:0000256" key="11">
    <source>
        <dbReference type="SAM" id="MobiDB-lite"/>
    </source>
</evidence>
<feature type="compositionally biased region" description="Basic residues" evidence="11">
    <location>
        <begin position="193"/>
        <end position="203"/>
    </location>
</feature>
<feature type="site" description="Histone H3K4me3 binding" evidence="7">
    <location>
        <position position="245"/>
    </location>
</feature>
<reference evidence="13 14" key="1">
    <citation type="submission" date="2024-11" db="EMBL/GenBank/DDBJ databases">
        <title>Chromosome-level genome assembly of the freshwater bivalve Anodonta woodiana.</title>
        <authorList>
            <person name="Chen X."/>
        </authorList>
    </citation>
    <scope>NUCLEOTIDE SEQUENCE [LARGE SCALE GENOMIC DNA]</scope>
    <source>
        <strain evidence="13">MN2024</strain>
        <tissue evidence="13">Gills</tissue>
    </source>
</reference>
<comment type="caution">
    <text evidence="13">The sequence shown here is derived from an EMBL/GenBank/DDBJ whole genome shotgun (WGS) entry which is preliminary data.</text>
</comment>
<dbReference type="Gene3D" id="6.10.140.1740">
    <property type="match status" value="1"/>
</dbReference>
<dbReference type="InterPro" id="IPR019787">
    <property type="entry name" value="Znf_PHD-finger"/>
</dbReference>
<dbReference type="FunFam" id="3.30.40.10:FF:000021">
    <property type="entry name" value="Inhibitor of growth 2b"/>
    <property type="match status" value="1"/>
</dbReference>
<keyword evidence="6 10" id="KW-0539">Nucleus</keyword>
<dbReference type="PROSITE" id="PS50016">
    <property type="entry name" value="ZF_PHD_2"/>
    <property type="match status" value="1"/>
</dbReference>
<keyword evidence="4 9" id="KW-0863">Zinc-finger</keyword>
<feature type="site" description="Histone H3K4me3 binding" evidence="7">
    <location>
        <position position="222"/>
    </location>
</feature>
<feature type="compositionally biased region" description="Basic residues" evidence="11">
    <location>
        <begin position="167"/>
        <end position="176"/>
    </location>
</feature>
<feature type="binding site" evidence="8">
    <location>
        <position position="236"/>
    </location>
    <ligand>
        <name>Zn(2+)</name>
        <dbReference type="ChEBI" id="CHEBI:29105"/>
        <label>2</label>
    </ligand>
</feature>
<comment type="subcellular location">
    <subcellularLocation>
        <location evidence="1 10">Nucleus</location>
    </subcellularLocation>
</comment>
<evidence type="ECO:0000256" key="5">
    <source>
        <dbReference type="ARBA" id="ARBA00022833"/>
    </source>
</evidence>
<dbReference type="GO" id="GO:0006325">
    <property type="term" value="P:chromatin organization"/>
    <property type="evidence" value="ECO:0007669"/>
    <property type="project" value="UniProtKB-KW"/>
</dbReference>
<evidence type="ECO:0000256" key="7">
    <source>
        <dbReference type="PIRSR" id="PIRSR628651-50"/>
    </source>
</evidence>
<keyword evidence="14" id="KW-1185">Reference proteome</keyword>
<dbReference type="AlphaFoldDB" id="A0ABD3X6E5"/>
<feature type="binding site" evidence="8">
    <location>
        <position position="266"/>
    </location>
    <ligand>
        <name>Zn(2+)</name>
        <dbReference type="ChEBI" id="CHEBI:29105"/>
        <label>2</label>
    </ligand>
</feature>
<keyword evidence="3 8" id="KW-0479">Metal-binding</keyword>
<feature type="compositionally biased region" description="Basic and acidic residues" evidence="11">
    <location>
        <begin position="177"/>
        <end position="192"/>
    </location>
</feature>
<feature type="binding site" evidence="8">
    <location>
        <position position="263"/>
    </location>
    <ligand>
        <name>Zn(2+)</name>
        <dbReference type="ChEBI" id="CHEBI:29105"/>
        <label>2</label>
    </ligand>
</feature>
<dbReference type="Pfam" id="PF12998">
    <property type="entry name" value="ING"/>
    <property type="match status" value="1"/>
</dbReference>
<evidence type="ECO:0000256" key="3">
    <source>
        <dbReference type="ARBA" id="ARBA00022723"/>
    </source>
</evidence>
<dbReference type="EMBL" id="JBJQND010000004">
    <property type="protein sequence ID" value="KAL3880450.1"/>
    <property type="molecule type" value="Genomic_DNA"/>
</dbReference>
<comment type="function">
    <text evidence="10">Component of an histone acetyltransferase complex.</text>
</comment>
<accession>A0ABD3X6E5</accession>
<evidence type="ECO:0000256" key="2">
    <source>
        <dbReference type="ARBA" id="ARBA00010210"/>
    </source>
</evidence>
<gene>
    <name evidence="13" type="ORF">ACJMK2_032687</name>
</gene>
<dbReference type="GO" id="GO:0005634">
    <property type="term" value="C:nucleus"/>
    <property type="evidence" value="ECO:0007669"/>
    <property type="project" value="UniProtKB-SubCell"/>
</dbReference>